<evidence type="ECO:0000313" key="3">
    <source>
        <dbReference type="Proteomes" id="UP001396898"/>
    </source>
</evidence>
<reference evidence="2 3" key="1">
    <citation type="submission" date="2023-01" db="EMBL/GenBank/DDBJ databases">
        <title>Analysis of 21 Apiospora genomes using comparative genomics revels a genus with tremendous synthesis potential of carbohydrate active enzymes and secondary metabolites.</title>
        <authorList>
            <person name="Sorensen T."/>
        </authorList>
    </citation>
    <scope>NUCLEOTIDE SEQUENCE [LARGE SCALE GENOMIC DNA]</scope>
    <source>
        <strain evidence="2 3">CBS 20057</strain>
    </source>
</reference>
<organism evidence="2 3">
    <name type="scientific">Apiospora marii</name>
    <dbReference type="NCBI Taxonomy" id="335849"/>
    <lineage>
        <taxon>Eukaryota</taxon>
        <taxon>Fungi</taxon>
        <taxon>Dikarya</taxon>
        <taxon>Ascomycota</taxon>
        <taxon>Pezizomycotina</taxon>
        <taxon>Sordariomycetes</taxon>
        <taxon>Xylariomycetidae</taxon>
        <taxon>Amphisphaeriales</taxon>
        <taxon>Apiosporaceae</taxon>
        <taxon>Apiospora</taxon>
    </lineage>
</organism>
<dbReference type="EMBL" id="JAQQWI010000015">
    <property type="protein sequence ID" value="KAK8012984.1"/>
    <property type="molecule type" value="Genomic_DNA"/>
</dbReference>
<keyword evidence="3" id="KW-1185">Reference proteome</keyword>
<comment type="caution">
    <text evidence="2">The sequence shown here is derived from an EMBL/GenBank/DDBJ whole genome shotgun (WGS) entry which is preliminary data.</text>
</comment>
<sequence>MQLPRVRPSSPREAAAPPPRTNPERRKDETPRAAAHNESDNTNLRDPQNSQHLAVFADALFRSLPSNLDLRGFDGIAAAIEQTIKTYSFTVAARDGDGEGEGEGEEDPLTEATCRRLGYLMYRHRRRVVAIIRQRYVDAEAEARLEGLLQSRGVAADLREDGVVERGDETGPSDVD</sequence>
<feature type="region of interest" description="Disordered" evidence="1">
    <location>
        <begin position="1"/>
        <end position="48"/>
    </location>
</feature>
<proteinExistence type="predicted"/>
<evidence type="ECO:0000256" key="1">
    <source>
        <dbReference type="SAM" id="MobiDB-lite"/>
    </source>
</evidence>
<dbReference type="Proteomes" id="UP001396898">
    <property type="component" value="Unassembled WGS sequence"/>
</dbReference>
<accession>A0ABR1RI73</accession>
<name>A0ABR1RI73_9PEZI</name>
<evidence type="ECO:0000313" key="2">
    <source>
        <dbReference type="EMBL" id="KAK8012984.1"/>
    </source>
</evidence>
<feature type="compositionally biased region" description="Low complexity" evidence="1">
    <location>
        <begin position="1"/>
        <end position="15"/>
    </location>
</feature>
<gene>
    <name evidence="2" type="ORF">PG991_010359</name>
</gene>
<protein>
    <submittedName>
        <fullName evidence="2">Uncharacterized protein</fullName>
    </submittedName>
</protein>
<feature type="compositionally biased region" description="Basic and acidic residues" evidence="1">
    <location>
        <begin position="22"/>
        <end position="39"/>
    </location>
</feature>